<protein>
    <submittedName>
        <fullName evidence="1">Single-strand annealing weakened protein 1</fullName>
    </submittedName>
</protein>
<evidence type="ECO:0000313" key="2">
    <source>
        <dbReference type="Proteomes" id="UP000837801"/>
    </source>
</evidence>
<accession>A0A9P0QTL9</accession>
<dbReference type="EMBL" id="CAKXYY010000018">
    <property type="protein sequence ID" value="CAH2354730.1"/>
    <property type="molecule type" value="Genomic_DNA"/>
</dbReference>
<dbReference type="AlphaFoldDB" id="A0A9P0QTL9"/>
<proteinExistence type="predicted"/>
<organism evidence="1 2">
    <name type="scientific">[Candida] railenensis</name>
    <dbReference type="NCBI Taxonomy" id="45579"/>
    <lineage>
        <taxon>Eukaryota</taxon>
        <taxon>Fungi</taxon>
        <taxon>Dikarya</taxon>
        <taxon>Ascomycota</taxon>
        <taxon>Saccharomycotina</taxon>
        <taxon>Pichiomycetes</taxon>
        <taxon>Debaryomycetaceae</taxon>
        <taxon>Kurtzmaniella</taxon>
    </lineage>
</organism>
<reference evidence="1" key="1">
    <citation type="submission" date="2022-03" db="EMBL/GenBank/DDBJ databases">
        <authorList>
            <person name="Legras J.-L."/>
            <person name="Devillers H."/>
            <person name="Grondin C."/>
        </authorList>
    </citation>
    <scope>NUCLEOTIDE SEQUENCE</scope>
    <source>
        <strain evidence="1">CLIB 1423</strain>
    </source>
</reference>
<dbReference type="GO" id="GO:0000736">
    <property type="term" value="P:double-strand break repair via single-strand annealing, removal of nonhomologous ends"/>
    <property type="evidence" value="ECO:0007669"/>
    <property type="project" value="InterPro"/>
</dbReference>
<dbReference type="InterPro" id="IPR021624">
    <property type="entry name" value="Saw1"/>
</dbReference>
<comment type="caution">
    <text evidence="1">The sequence shown here is derived from an EMBL/GenBank/DDBJ whole genome shotgun (WGS) entry which is preliminary data.</text>
</comment>
<sequence>MPPCLTFVKINHNSVIPVRIHVNRKRLLSSKLFHSAIDSSHKSKALLTLKKINFIRISNKDITSLTSSISHDILEYLLRVPISELVKLSSDVNTDIPVPPNSLCIDLNKSSWKCHVVVPLRFVIKLRSNLLIPLTDDDWALFNKVKSDSGVSTINLLVKHTTMSPPKILIEEDEDDAFNVEKQDTKKDSLSYKFTSPSVLTNLGRFLDIYVYERPPRTVLPS</sequence>
<dbReference type="GO" id="GO:0070336">
    <property type="term" value="F:flap-structured DNA binding"/>
    <property type="evidence" value="ECO:0007669"/>
    <property type="project" value="InterPro"/>
</dbReference>
<evidence type="ECO:0000313" key="1">
    <source>
        <dbReference type="EMBL" id="CAH2354730.1"/>
    </source>
</evidence>
<dbReference type="OrthoDB" id="4034365at2759"/>
<gene>
    <name evidence="1" type="ORF">CLIB1423_18S02410</name>
</gene>
<name>A0A9P0QTL9_9ASCO</name>
<dbReference type="Proteomes" id="UP000837801">
    <property type="component" value="Unassembled WGS sequence"/>
</dbReference>
<keyword evidence="2" id="KW-1185">Reference proteome</keyword>
<dbReference type="Pfam" id="PF11561">
    <property type="entry name" value="Saw1"/>
    <property type="match status" value="2"/>
</dbReference>